<protein>
    <recommendedName>
        <fullName evidence="3">Bacteriophage abortive infection AbiH</fullName>
    </recommendedName>
</protein>
<reference evidence="1 2" key="1">
    <citation type="journal article" date="2023" name="Microbiol. Spectr.">
        <title>Symbiosis of Carpenter Bees with Uncharacterized Lactic Acid Bacteria Showing NAD Auxotrophy.</title>
        <authorList>
            <person name="Kawasaki S."/>
            <person name="Ozawa K."/>
            <person name="Mori T."/>
            <person name="Yamamoto A."/>
            <person name="Ito M."/>
            <person name="Ohkuma M."/>
            <person name="Sakamoto M."/>
            <person name="Matsutani M."/>
        </authorList>
    </citation>
    <scope>NUCLEOTIDE SEQUENCE [LARGE SCALE GENOMIC DNA]</scope>
    <source>
        <strain evidence="1 2">Kim37-2</strain>
    </source>
</reference>
<evidence type="ECO:0000313" key="2">
    <source>
        <dbReference type="Proteomes" id="UP001321766"/>
    </source>
</evidence>
<evidence type="ECO:0008006" key="3">
    <source>
        <dbReference type="Google" id="ProtNLM"/>
    </source>
</evidence>
<keyword evidence="2" id="KW-1185">Reference proteome</keyword>
<sequence length="413" mass="47909">MPYNQLIILGNGFDLQCGLKSSFTDFMKTRKAKVDKIIATLQNSTVFRDTTITEHDGQIFHGNAFQYWLRKEKLTVWDFILDEDKQQRTWYDIEKCIRIWVDYRLVPENARQKPHIQQICSDFESNSAGKDLTPAHSIPAKDVVSVFACDFYNWDGKPDTLLNILLAELYRYEEEFAAYMSNQIKASPDYQTTATNLVLHLANDQMPQPVLKLNASMREFLENPRSTNILDFNYTDPLMEDWEHRPVVLNIHGLASEKNIIFGMDGTWLSPDRQCYVNMVRFTKTYRLMALSGVNHESLVQPYSPNSHGTSVIKFFGHSLGDADYSYFQAIFDEVNLYESDTHLIFYYNQHREGGENAQEDMFEKVNKLITTYGETLDNSDHGKNLLHKLLLEGRLVIKQAPLEPTNEYYVNL</sequence>
<evidence type="ECO:0000313" key="1">
    <source>
        <dbReference type="EMBL" id="BDR52693.1"/>
    </source>
</evidence>
<name>A0ABN6SB42_9BIFI</name>
<dbReference type="Pfam" id="PF14253">
    <property type="entry name" value="AbiH"/>
    <property type="match status" value="1"/>
</dbReference>
<proteinExistence type="predicted"/>
<dbReference type="EMBL" id="AP026798">
    <property type="protein sequence ID" value="BDR52693.1"/>
    <property type="molecule type" value="Genomic_DNA"/>
</dbReference>
<dbReference type="Proteomes" id="UP001321766">
    <property type="component" value="Chromosome"/>
</dbReference>
<dbReference type="InterPro" id="IPR025935">
    <property type="entry name" value="AbiH"/>
</dbReference>
<gene>
    <name evidence="1" type="ORF">KIM372_06000</name>
</gene>
<organism evidence="1 2">
    <name type="scientific">Bombiscardovia nodaiensis</name>
    <dbReference type="NCBI Taxonomy" id="2932181"/>
    <lineage>
        <taxon>Bacteria</taxon>
        <taxon>Bacillati</taxon>
        <taxon>Actinomycetota</taxon>
        <taxon>Actinomycetes</taxon>
        <taxon>Bifidobacteriales</taxon>
        <taxon>Bifidobacteriaceae</taxon>
        <taxon>Bombiscardovia</taxon>
    </lineage>
</organism>
<accession>A0ABN6SB42</accession>